<accession>A0A397IJL0</accession>
<dbReference type="InterPro" id="IPR041078">
    <property type="entry name" value="Plavaka"/>
</dbReference>
<organism evidence="1 2">
    <name type="scientific">Diversispora epigaea</name>
    <dbReference type="NCBI Taxonomy" id="1348612"/>
    <lineage>
        <taxon>Eukaryota</taxon>
        <taxon>Fungi</taxon>
        <taxon>Fungi incertae sedis</taxon>
        <taxon>Mucoromycota</taxon>
        <taxon>Glomeromycotina</taxon>
        <taxon>Glomeromycetes</taxon>
        <taxon>Diversisporales</taxon>
        <taxon>Diversisporaceae</taxon>
        <taxon>Diversispora</taxon>
    </lineage>
</organism>
<protein>
    <submittedName>
        <fullName evidence="1">Uncharacterized protein</fullName>
    </submittedName>
</protein>
<dbReference type="Proteomes" id="UP000266861">
    <property type="component" value="Unassembled WGS sequence"/>
</dbReference>
<dbReference type="AlphaFoldDB" id="A0A397IJL0"/>
<dbReference type="Pfam" id="PF18759">
    <property type="entry name" value="Plavaka"/>
    <property type="match status" value="2"/>
</dbReference>
<name>A0A397IJL0_9GLOM</name>
<evidence type="ECO:0000313" key="1">
    <source>
        <dbReference type="EMBL" id="RHZ76075.1"/>
    </source>
</evidence>
<dbReference type="EMBL" id="PQFF01000193">
    <property type="protein sequence ID" value="RHZ76075.1"/>
    <property type="molecule type" value="Genomic_DNA"/>
</dbReference>
<reference evidence="1 2" key="1">
    <citation type="submission" date="2018-08" db="EMBL/GenBank/DDBJ databases">
        <title>Genome and evolution of the arbuscular mycorrhizal fungus Diversispora epigaea (formerly Glomus versiforme) and its bacterial endosymbionts.</title>
        <authorList>
            <person name="Sun X."/>
            <person name="Fei Z."/>
            <person name="Harrison M."/>
        </authorList>
    </citation>
    <scope>NUCLEOTIDE SEQUENCE [LARGE SCALE GENOMIC DNA]</scope>
    <source>
        <strain evidence="1 2">IT104</strain>
    </source>
</reference>
<comment type="caution">
    <text evidence="1">The sequence shown here is derived from an EMBL/GenBank/DDBJ whole genome shotgun (WGS) entry which is preliminary data.</text>
</comment>
<proteinExistence type="predicted"/>
<gene>
    <name evidence="1" type="ORF">Glove_206g13</name>
</gene>
<sequence length="979" mass="115201">MNVYSQHVNRCINTVYLSTEESSEDISDIVSSVNEMSLDDEDFSCINEFQIIREENSQVFYQYESDQDYAGDISFGEISHSSNIPEEYENFDEILPASLQSNEEPVSHSSNIPEEYENFDEILPAKESSEDISDIVSSVNEMSLDDEDFSCINEFQIIREENSQVFYQYESDQDYAGDISFGEISHSSNIPEEYENFDEILPASLQSNEESEVENIKEFPNEAYADLMALVIENNLNNKAGNAIIKFFNKHSDLSQLSPLPKNIETGRKFMDKMNISQLSYSKYCVLIHNSQDYFVHYRPIKNCIKNLLSNPDILKNLMFRYENSKEKLYGEQNSGNWWKRAERSISNYANILSIILYSDATTTDTLGKSSLHPIYEKKSSEFKKLACETFHNSIKFLLDPLFQGDNVDFNIDGKDIWFFPRISTIICDWPEACTFSLTYKSANSNYPCHFYLVQREDLIDIRKDQVILRNHINMKEYFDSNTSNLAGLEQVNNYFWSIPNLNIYAATVPDRMHHLDLGLFKYQIEFTMELLKKKKSLNKVNERIADIPRHSQLKVFKKGIQLSRLTASEYRDMMKIMVFVVDDLQIEDLSEVYVKWNEMYLLSRSEKFKESDLENFQKAIDDWVDLFIKLFQNISNSHLKFPKLHSWIYHIVDTIREYRAINGYTTETYESLYKTYVKIPYRLSNKKEVEKQIMENIRRRAIVSRNRVGKTKTPIAFVYTAKLFDFDLSESMIEQNKKDLNLDKKMIKGFEKFIDCLKVYLNILNIISAEGCRIKIYSSVTLKNGAILRTKNDFHHRPWFSNIAVNMNEEELSEYLSDKGICYAQTLLITEIRLPNKSPMHLALVQCEYRDMMKIMVFVVDDLQIEDLSEVYVKWNEMYLLSRSEKFKESDLENFQKAIDDWADLFIKLFQNISNSHLKFPKLHSWIYHIVDTIREYRAINGYTTETYESLYKTYVKIPYRLSNKKEVEKQIMENIRR</sequence>
<keyword evidence="2" id="KW-1185">Reference proteome</keyword>
<evidence type="ECO:0000313" key="2">
    <source>
        <dbReference type="Proteomes" id="UP000266861"/>
    </source>
</evidence>